<gene>
    <name evidence="2" type="ORF">MCAPa_2530</name>
</gene>
<sequence length="132" mass="15515">MLKQTFLDKQLRKALIFNTVWWFILIIVFIVLSIIKTLNWINLISLVIAYFCSYIAIFLLFLTKLLIVKYQNPYLIYLMFLLRIGIYVIPLFIALLLSDENIFSYLGILIGYSSNLVIPFFIHKRLEKKGGA</sequence>
<keyword evidence="1" id="KW-1133">Transmembrane helix</keyword>
<organism evidence="2 3">
    <name type="scientific">Mycoplasma capricolum subsp. capricolum 14232</name>
    <dbReference type="NCBI Taxonomy" id="1188238"/>
    <lineage>
        <taxon>Bacteria</taxon>
        <taxon>Bacillati</taxon>
        <taxon>Mycoplasmatota</taxon>
        <taxon>Mollicutes</taxon>
        <taxon>Mycoplasmataceae</taxon>
        <taxon>Mycoplasma</taxon>
    </lineage>
</organism>
<proteinExistence type="predicted"/>
<keyword evidence="1" id="KW-0472">Membrane</keyword>
<feature type="transmembrane region" description="Helical" evidence="1">
    <location>
        <begin position="74"/>
        <end position="96"/>
    </location>
</feature>
<reference evidence="2 3" key="1">
    <citation type="submission" date="2014-02" db="EMBL/GenBank/DDBJ databases">
        <title>Genome sequence of Mycoplasma capricolum subsp. capricolum strain 14232.</title>
        <authorList>
            <person name="Sirand-Pugnet P."/>
            <person name="Breton M."/>
            <person name="Dordet-Frisoni E."/>
            <person name="Baranowski E."/>
            <person name="Barre A."/>
            <person name="Couture C."/>
            <person name="Dupuy V."/>
            <person name="Gaurivaud P."/>
            <person name="Jacob D."/>
            <person name="Lemaitre C."/>
            <person name="Manso-Silvan L."/>
            <person name="Nikolski M."/>
            <person name="Nouvel L.-X."/>
            <person name="Poumarat F."/>
            <person name="Tardy F."/>
            <person name="Thebault P."/>
            <person name="Theil S."/>
            <person name="Citti C."/>
            <person name="Thiaucourt F."/>
            <person name="Blanchard A."/>
        </authorList>
    </citation>
    <scope>NUCLEOTIDE SEQUENCE [LARGE SCALE GENOMIC DNA]</scope>
    <source>
        <strain evidence="2 3">14232</strain>
    </source>
</reference>
<feature type="transmembrane region" description="Helical" evidence="1">
    <location>
        <begin position="41"/>
        <end position="62"/>
    </location>
</feature>
<comment type="caution">
    <text evidence="2">The sequence shown here is derived from an EMBL/GenBank/DDBJ whole genome shotgun (WGS) entry which is preliminary data.</text>
</comment>
<dbReference type="Proteomes" id="UP000028533">
    <property type="component" value="Unassembled WGS sequence"/>
</dbReference>
<dbReference type="EMBL" id="JFDO01000004">
    <property type="protein sequence ID" value="KEZ20673.1"/>
    <property type="molecule type" value="Genomic_DNA"/>
</dbReference>
<keyword evidence="1" id="KW-0812">Transmembrane</keyword>
<protein>
    <submittedName>
        <fullName evidence="2">Uncharacterized protein</fullName>
    </submittedName>
</protein>
<evidence type="ECO:0000256" key="1">
    <source>
        <dbReference type="SAM" id="Phobius"/>
    </source>
</evidence>
<dbReference type="NCBIfam" id="NF033688">
    <property type="entry name" value="MG406_fam"/>
    <property type="match status" value="1"/>
</dbReference>
<dbReference type="RefSeq" id="WP_036431414.1">
    <property type="nucleotide sequence ID" value="NZ_JFDO01000004.1"/>
</dbReference>
<name>A0A084ERT1_MYCCA</name>
<feature type="transmembrane region" description="Helical" evidence="1">
    <location>
        <begin position="15"/>
        <end position="35"/>
    </location>
</feature>
<feature type="transmembrane region" description="Helical" evidence="1">
    <location>
        <begin position="102"/>
        <end position="122"/>
    </location>
</feature>
<accession>A0A084ERT1</accession>
<dbReference type="AlphaFoldDB" id="A0A084ERT1"/>
<evidence type="ECO:0000313" key="2">
    <source>
        <dbReference type="EMBL" id="KEZ20673.1"/>
    </source>
</evidence>
<evidence type="ECO:0000313" key="3">
    <source>
        <dbReference type="Proteomes" id="UP000028533"/>
    </source>
</evidence>